<protein>
    <recommendedName>
        <fullName evidence="8">Probable cytosol aminopeptidase</fullName>
        <ecNumber evidence="8">3.4.11.1</ecNumber>
    </recommendedName>
    <alternativeName>
        <fullName evidence="8">Leucine aminopeptidase</fullName>
        <shortName evidence="8">LAP</shortName>
        <ecNumber evidence="8">3.4.11.10</ecNumber>
    </alternativeName>
    <alternativeName>
        <fullName evidence="8">Leucyl aminopeptidase</fullName>
    </alternativeName>
</protein>
<feature type="active site" evidence="8">
    <location>
        <position position="353"/>
    </location>
</feature>
<dbReference type="HAMAP" id="MF_00181">
    <property type="entry name" value="Cytosol_peptidase_M17"/>
    <property type="match status" value="1"/>
</dbReference>
<evidence type="ECO:0000313" key="10">
    <source>
        <dbReference type="EMBL" id="CAA9555150.1"/>
    </source>
</evidence>
<keyword evidence="7 8" id="KW-0464">Manganese</keyword>
<feature type="binding site" evidence="8">
    <location>
        <position position="290"/>
    </location>
    <ligand>
        <name>Mn(2+)</name>
        <dbReference type="ChEBI" id="CHEBI:29035"/>
        <label>2</label>
    </ligand>
</feature>
<dbReference type="GO" id="GO:0070006">
    <property type="term" value="F:metalloaminopeptidase activity"/>
    <property type="evidence" value="ECO:0007669"/>
    <property type="project" value="InterPro"/>
</dbReference>
<evidence type="ECO:0000259" key="9">
    <source>
        <dbReference type="PROSITE" id="PS00631"/>
    </source>
</evidence>
<feature type="binding site" evidence="8">
    <location>
        <position position="267"/>
    </location>
    <ligand>
        <name>Mn(2+)</name>
        <dbReference type="ChEBI" id="CHEBI:29035"/>
        <label>2</label>
    </ligand>
</feature>
<feature type="active site" evidence="8">
    <location>
        <position position="279"/>
    </location>
</feature>
<evidence type="ECO:0000256" key="2">
    <source>
        <dbReference type="ARBA" id="ARBA00000967"/>
    </source>
</evidence>
<feature type="binding site" evidence="8">
    <location>
        <position position="349"/>
    </location>
    <ligand>
        <name>Mn(2+)</name>
        <dbReference type="ChEBI" id="CHEBI:29035"/>
        <label>1</label>
    </ligand>
</feature>
<dbReference type="GO" id="GO:0006508">
    <property type="term" value="P:proteolysis"/>
    <property type="evidence" value="ECO:0007669"/>
    <property type="project" value="UniProtKB-KW"/>
</dbReference>
<feature type="binding site" evidence="8">
    <location>
        <position position="351"/>
    </location>
    <ligand>
        <name>Mn(2+)</name>
        <dbReference type="ChEBI" id="CHEBI:29035"/>
        <label>2</label>
    </ligand>
</feature>
<dbReference type="InterPro" id="IPR000819">
    <property type="entry name" value="Peptidase_M17_C"/>
</dbReference>
<gene>
    <name evidence="8" type="primary">pepA</name>
    <name evidence="10" type="ORF">AVDCRST_MAG87-1156</name>
</gene>
<evidence type="ECO:0000256" key="8">
    <source>
        <dbReference type="HAMAP-Rule" id="MF_00181"/>
    </source>
</evidence>
<organism evidence="10">
    <name type="scientific">uncultured Thermomicrobiales bacterium</name>
    <dbReference type="NCBI Taxonomy" id="1645740"/>
    <lineage>
        <taxon>Bacteria</taxon>
        <taxon>Pseudomonadati</taxon>
        <taxon>Thermomicrobiota</taxon>
        <taxon>Thermomicrobia</taxon>
        <taxon>Thermomicrobiales</taxon>
        <taxon>environmental samples</taxon>
    </lineage>
</organism>
<evidence type="ECO:0000256" key="6">
    <source>
        <dbReference type="ARBA" id="ARBA00022801"/>
    </source>
</evidence>
<comment type="catalytic activity">
    <reaction evidence="1 8">
        <text>Release of an N-terminal amino acid, Xaa-|-Yaa-, in which Xaa is preferably Leu, but may be other amino acids including Pro although not Arg or Lys, and Yaa may be Pro. Amino acid amides and methyl esters are also readily hydrolyzed, but rates on arylamides are exceedingly low.</text>
        <dbReference type="EC" id="3.4.11.1"/>
    </reaction>
</comment>
<comment type="similarity">
    <text evidence="3 8">Belongs to the peptidase M17 family.</text>
</comment>
<dbReference type="CDD" id="cd00433">
    <property type="entry name" value="Peptidase_M17"/>
    <property type="match status" value="1"/>
</dbReference>
<feature type="binding site" evidence="8">
    <location>
        <position position="272"/>
    </location>
    <ligand>
        <name>Mn(2+)</name>
        <dbReference type="ChEBI" id="CHEBI:29035"/>
        <label>1</label>
    </ligand>
</feature>
<dbReference type="Pfam" id="PF00883">
    <property type="entry name" value="Peptidase_M17"/>
    <property type="match status" value="1"/>
</dbReference>
<proteinExistence type="inferred from homology"/>
<dbReference type="PRINTS" id="PR00481">
    <property type="entry name" value="LAMNOPPTDASE"/>
</dbReference>
<dbReference type="InterPro" id="IPR011356">
    <property type="entry name" value="Leucine_aapep/pepB"/>
</dbReference>
<dbReference type="SUPFAM" id="SSF53187">
    <property type="entry name" value="Zn-dependent exopeptidases"/>
    <property type="match status" value="1"/>
</dbReference>
<keyword evidence="4 8" id="KW-0031">Aminopeptidase</keyword>
<name>A0A6J4US81_9BACT</name>
<accession>A0A6J4US81</accession>
<feature type="domain" description="Cytosol aminopeptidase" evidence="9">
    <location>
        <begin position="347"/>
        <end position="354"/>
    </location>
</feature>
<sequence length="498" mass="51396">MIKVDVQAGNALDTAVDVMLVSVSGGADGWSGPAAEIDAALGGQMKRLAGESEFTGAAGQTFLLQTLGAIAPRRVCLVGAGELESGSELDDKRRRGWANGLRSAVQAGAQSIAVAFDTPAPGEIEMAVEGMLLGNYRFVEHFGALRQRDRDRVDPDVTVIVDAEHVAMVTESVRRATAIADGVYLARDLVSEPASALNPGTMAARATEVAASHGLECTVLGVTELERLGAGALLGVGKGSDVPPCLIHLVYRPDGEISGPPVGLVGKCITFDTGGYSIKTGEGMLTMKGDMAGGAAVLGAMRALKELDVRREVHGIICAAENMISGGAFRPGDVLTAMNGITIEITSTDAEGRLVLADGLVYTARQGVAEMVDLATLTGAAVVALGDTTALFASDDGLAARLLDAAARTGERAWRMPLIADHKDRLKGEIADLKNTGGRPAGAVIAALFLEHFSEGIPWAHLDIAGSARSEKTSGYTPQGATGTGVRTLLSYLSTPPA</sequence>
<comment type="subcellular location">
    <subcellularLocation>
        <location evidence="8">Cytoplasm</location>
    </subcellularLocation>
</comment>
<dbReference type="InterPro" id="IPR023042">
    <property type="entry name" value="Peptidase_M17_leu_NH2_pept"/>
</dbReference>
<keyword evidence="6 8" id="KW-0378">Hydrolase</keyword>
<evidence type="ECO:0000256" key="5">
    <source>
        <dbReference type="ARBA" id="ARBA00022670"/>
    </source>
</evidence>
<keyword evidence="8" id="KW-0963">Cytoplasm</keyword>
<evidence type="ECO:0000256" key="7">
    <source>
        <dbReference type="ARBA" id="ARBA00023211"/>
    </source>
</evidence>
<dbReference type="PANTHER" id="PTHR11963">
    <property type="entry name" value="LEUCINE AMINOPEPTIDASE-RELATED"/>
    <property type="match status" value="1"/>
</dbReference>
<dbReference type="PANTHER" id="PTHR11963:SF23">
    <property type="entry name" value="CYTOSOL AMINOPEPTIDASE"/>
    <property type="match status" value="1"/>
</dbReference>
<dbReference type="GO" id="GO:0005737">
    <property type="term" value="C:cytoplasm"/>
    <property type="evidence" value="ECO:0007669"/>
    <property type="project" value="UniProtKB-SubCell"/>
</dbReference>
<keyword evidence="8" id="KW-0479">Metal-binding</keyword>
<dbReference type="InterPro" id="IPR008283">
    <property type="entry name" value="Peptidase_M17_N"/>
</dbReference>
<dbReference type="EMBL" id="CADCWJ010000266">
    <property type="protein sequence ID" value="CAA9555150.1"/>
    <property type="molecule type" value="Genomic_DNA"/>
</dbReference>
<dbReference type="Gene3D" id="3.40.220.10">
    <property type="entry name" value="Leucine Aminopeptidase, subunit E, domain 1"/>
    <property type="match status" value="1"/>
</dbReference>
<feature type="binding site" evidence="8">
    <location>
        <position position="351"/>
    </location>
    <ligand>
        <name>Mn(2+)</name>
        <dbReference type="ChEBI" id="CHEBI:29035"/>
        <label>1</label>
    </ligand>
</feature>
<dbReference type="EC" id="3.4.11.10" evidence="8"/>
<dbReference type="Pfam" id="PF02789">
    <property type="entry name" value="Peptidase_M17_N"/>
    <property type="match status" value="1"/>
</dbReference>
<dbReference type="EC" id="3.4.11.1" evidence="8"/>
<dbReference type="SUPFAM" id="SSF52949">
    <property type="entry name" value="Macro domain-like"/>
    <property type="match status" value="1"/>
</dbReference>
<comment type="function">
    <text evidence="8">Presumably involved in the processing and regular turnover of intracellular proteins. Catalyzes the removal of unsubstituted N-terminal amino acids from various peptides.</text>
</comment>
<dbReference type="AlphaFoldDB" id="A0A6J4US81"/>
<evidence type="ECO:0000256" key="3">
    <source>
        <dbReference type="ARBA" id="ARBA00009528"/>
    </source>
</evidence>
<comment type="cofactor">
    <cofactor evidence="8">
        <name>Mn(2+)</name>
        <dbReference type="ChEBI" id="CHEBI:29035"/>
    </cofactor>
    <text evidence="8">Binds 2 manganese ions per subunit.</text>
</comment>
<dbReference type="Gene3D" id="3.40.630.10">
    <property type="entry name" value="Zn peptidases"/>
    <property type="match status" value="1"/>
</dbReference>
<dbReference type="PROSITE" id="PS00631">
    <property type="entry name" value="CYTOSOL_AP"/>
    <property type="match status" value="1"/>
</dbReference>
<evidence type="ECO:0000256" key="4">
    <source>
        <dbReference type="ARBA" id="ARBA00022438"/>
    </source>
</evidence>
<keyword evidence="5 8" id="KW-0645">Protease</keyword>
<reference evidence="10" key="1">
    <citation type="submission" date="2020-02" db="EMBL/GenBank/DDBJ databases">
        <authorList>
            <person name="Meier V. D."/>
        </authorList>
    </citation>
    <scope>NUCLEOTIDE SEQUENCE</scope>
    <source>
        <strain evidence="10">AVDCRST_MAG87</strain>
    </source>
</reference>
<comment type="catalytic activity">
    <reaction evidence="2 8">
        <text>Release of an N-terminal amino acid, preferentially leucine, but not glutamic or aspartic acids.</text>
        <dbReference type="EC" id="3.4.11.10"/>
    </reaction>
</comment>
<dbReference type="GO" id="GO:0030145">
    <property type="term" value="F:manganese ion binding"/>
    <property type="evidence" value="ECO:0007669"/>
    <property type="project" value="UniProtKB-UniRule"/>
</dbReference>
<evidence type="ECO:0000256" key="1">
    <source>
        <dbReference type="ARBA" id="ARBA00000135"/>
    </source>
</evidence>
<feature type="binding site" evidence="8">
    <location>
        <position position="272"/>
    </location>
    <ligand>
        <name>Mn(2+)</name>
        <dbReference type="ChEBI" id="CHEBI:29035"/>
        <label>2</label>
    </ligand>
</feature>
<dbReference type="NCBIfam" id="NF002073">
    <property type="entry name" value="PRK00913.1-2"/>
    <property type="match status" value="1"/>
</dbReference>
<dbReference type="InterPro" id="IPR043472">
    <property type="entry name" value="Macro_dom-like"/>
</dbReference>